<name>A0A3N4LUJ6_9PEZI</name>
<gene>
    <name evidence="2" type="ORF">L211DRAFT_781204</name>
</gene>
<dbReference type="GO" id="GO:0005634">
    <property type="term" value="C:nucleus"/>
    <property type="evidence" value="ECO:0007669"/>
    <property type="project" value="TreeGrafter"/>
</dbReference>
<evidence type="ECO:0000313" key="2">
    <source>
        <dbReference type="EMBL" id="RPB26566.1"/>
    </source>
</evidence>
<dbReference type="PROSITE" id="PS00223">
    <property type="entry name" value="ANNEXIN_1"/>
    <property type="match status" value="1"/>
</dbReference>
<dbReference type="InterPro" id="IPR018252">
    <property type="entry name" value="Annexin_repeat_CS"/>
</dbReference>
<dbReference type="InterPro" id="IPR037104">
    <property type="entry name" value="Annexin_sf"/>
</dbReference>
<dbReference type="Proteomes" id="UP000267821">
    <property type="component" value="Unassembled WGS sequence"/>
</dbReference>
<dbReference type="InParanoid" id="A0A3N4LUJ6"/>
<dbReference type="SUPFAM" id="SSF47874">
    <property type="entry name" value="Annexin"/>
    <property type="match status" value="1"/>
</dbReference>
<dbReference type="GO" id="GO:0005886">
    <property type="term" value="C:plasma membrane"/>
    <property type="evidence" value="ECO:0007669"/>
    <property type="project" value="TreeGrafter"/>
</dbReference>
<proteinExistence type="predicted"/>
<feature type="region of interest" description="Disordered" evidence="1">
    <location>
        <begin position="80"/>
        <end position="107"/>
    </location>
</feature>
<dbReference type="PANTHER" id="PTHR10502:SF107">
    <property type="entry name" value="ANNEXIN ANXC4 (AFU_ORTHOLOGUE AFUA_3G07020)"/>
    <property type="match status" value="1"/>
</dbReference>
<accession>A0A3N4LUJ6</accession>
<evidence type="ECO:0000313" key="3">
    <source>
        <dbReference type="Proteomes" id="UP000267821"/>
    </source>
</evidence>
<dbReference type="EMBL" id="ML121534">
    <property type="protein sequence ID" value="RPB26566.1"/>
    <property type="molecule type" value="Genomic_DNA"/>
</dbReference>
<dbReference type="GO" id="GO:0005544">
    <property type="term" value="F:calcium-dependent phospholipid binding"/>
    <property type="evidence" value="ECO:0007669"/>
    <property type="project" value="InterPro"/>
</dbReference>
<feature type="compositionally biased region" description="Low complexity" evidence="1">
    <location>
        <begin position="1"/>
        <end position="13"/>
    </location>
</feature>
<keyword evidence="3" id="KW-1185">Reference proteome</keyword>
<protein>
    <submittedName>
        <fullName evidence="2">Annexin</fullName>
    </submittedName>
</protein>
<dbReference type="Gene3D" id="1.10.220.10">
    <property type="entry name" value="Annexin"/>
    <property type="match status" value="3"/>
</dbReference>
<dbReference type="GO" id="GO:0012506">
    <property type="term" value="C:vesicle membrane"/>
    <property type="evidence" value="ECO:0007669"/>
    <property type="project" value="TreeGrafter"/>
</dbReference>
<feature type="region of interest" description="Disordered" evidence="1">
    <location>
        <begin position="1"/>
        <end position="56"/>
    </location>
</feature>
<dbReference type="PANTHER" id="PTHR10502">
    <property type="entry name" value="ANNEXIN"/>
    <property type="match status" value="1"/>
</dbReference>
<dbReference type="GO" id="GO:0005509">
    <property type="term" value="F:calcium ion binding"/>
    <property type="evidence" value="ECO:0007669"/>
    <property type="project" value="InterPro"/>
</dbReference>
<dbReference type="OrthoDB" id="2134400at2759"/>
<sequence>MAPSPGLGPHYGNPLPPPSPNLGPHYAPSPGYAPPTQYGSGGPPTHQPFHGHTSSLSIPGMAGLSLGGVSPALQPYQGTYQNISPLPSPSASPISYSPSSSSHDLGTQEFSLGAPLVTPLPIVKPTSKDDRDADYDPTPHAKELLACLNHNISRIEPGPIIKILPRLSPAQLVALRAEYKRLFHQVNIAKHIKMQCGTGAFGKIAWATALGPYESEGWFANSWYQKAISRNELLIEALVGKTVQEIRKIKKGFKDDKYGNSLERAVKNELAAHKFRGVILMTLDTESGIRDEEPEHQGYLGSVWGHAVPDPGSVKMDKVQEDVKTLYEVLDGRPGTGETVLMQIILCRSQVHLREVIRWYRQMHKKDLSRVVIKHSPNLVGESLTHLLSGIIDKPLRDAKLLEDAIISIAASENPKDDLFISRCVRVHWDREHIRRVKIAYARKYNRDLIDRIREVTREDKSFRDFLTRMLE</sequence>
<reference evidence="2 3" key="1">
    <citation type="journal article" date="2018" name="Nat. Ecol. Evol.">
        <title>Pezizomycetes genomes reveal the molecular basis of ectomycorrhizal truffle lifestyle.</title>
        <authorList>
            <person name="Murat C."/>
            <person name="Payen T."/>
            <person name="Noel B."/>
            <person name="Kuo A."/>
            <person name="Morin E."/>
            <person name="Chen J."/>
            <person name="Kohler A."/>
            <person name="Krizsan K."/>
            <person name="Balestrini R."/>
            <person name="Da Silva C."/>
            <person name="Montanini B."/>
            <person name="Hainaut M."/>
            <person name="Levati E."/>
            <person name="Barry K.W."/>
            <person name="Belfiori B."/>
            <person name="Cichocki N."/>
            <person name="Clum A."/>
            <person name="Dockter R.B."/>
            <person name="Fauchery L."/>
            <person name="Guy J."/>
            <person name="Iotti M."/>
            <person name="Le Tacon F."/>
            <person name="Lindquist E.A."/>
            <person name="Lipzen A."/>
            <person name="Malagnac F."/>
            <person name="Mello A."/>
            <person name="Molinier V."/>
            <person name="Miyauchi S."/>
            <person name="Poulain J."/>
            <person name="Riccioni C."/>
            <person name="Rubini A."/>
            <person name="Sitrit Y."/>
            <person name="Splivallo R."/>
            <person name="Traeger S."/>
            <person name="Wang M."/>
            <person name="Zifcakova L."/>
            <person name="Wipf D."/>
            <person name="Zambonelli A."/>
            <person name="Paolocci F."/>
            <person name="Nowrousian M."/>
            <person name="Ottonello S."/>
            <person name="Baldrian P."/>
            <person name="Spatafora J.W."/>
            <person name="Henrissat B."/>
            <person name="Nagy L.G."/>
            <person name="Aury J.M."/>
            <person name="Wincker P."/>
            <person name="Grigoriev I.V."/>
            <person name="Bonfante P."/>
            <person name="Martin F.M."/>
        </authorList>
    </citation>
    <scope>NUCLEOTIDE SEQUENCE [LARGE SCALE GENOMIC DNA]</scope>
    <source>
        <strain evidence="2 3">ATCC MYA-4762</strain>
    </source>
</reference>
<organism evidence="2 3">
    <name type="scientific">Terfezia boudieri ATCC MYA-4762</name>
    <dbReference type="NCBI Taxonomy" id="1051890"/>
    <lineage>
        <taxon>Eukaryota</taxon>
        <taxon>Fungi</taxon>
        <taxon>Dikarya</taxon>
        <taxon>Ascomycota</taxon>
        <taxon>Pezizomycotina</taxon>
        <taxon>Pezizomycetes</taxon>
        <taxon>Pezizales</taxon>
        <taxon>Pezizaceae</taxon>
        <taxon>Terfezia</taxon>
    </lineage>
</organism>
<evidence type="ECO:0000256" key="1">
    <source>
        <dbReference type="SAM" id="MobiDB-lite"/>
    </source>
</evidence>
<feature type="compositionally biased region" description="Low complexity" evidence="1">
    <location>
        <begin position="89"/>
        <end position="102"/>
    </location>
</feature>
<dbReference type="GO" id="GO:0005737">
    <property type="term" value="C:cytoplasm"/>
    <property type="evidence" value="ECO:0007669"/>
    <property type="project" value="TreeGrafter"/>
</dbReference>
<dbReference type="GO" id="GO:0001786">
    <property type="term" value="F:phosphatidylserine binding"/>
    <property type="evidence" value="ECO:0007669"/>
    <property type="project" value="TreeGrafter"/>
</dbReference>
<dbReference type="STRING" id="1051890.A0A3N4LUJ6"/>
<dbReference type="AlphaFoldDB" id="A0A3N4LUJ6"/>